<evidence type="ECO:0000313" key="2">
    <source>
        <dbReference type="EMBL" id="OTP10360.1"/>
    </source>
</evidence>
<dbReference type="AlphaFoldDB" id="A0A242JYR5"/>
<feature type="domain" description="Schlafen group 3-like DNA/RNA helicase" evidence="1">
    <location>
        <begin position="205"/>
        <end position="400"/>
    </location>
</feature>
<dbReference type="EMBL" id="NGMO01000003">
    <property type="protein sequence ID" value="OTP10360.1"/>
    <property type="molecule type" value="Genomic_DNA"/>
</dbReference>
<name>A0A242JYR5_9ENTE</name>
<dbReference type="Proteomes" id="UP000194933">
    <property type="component" value="Unassembled WGS sequence"/>
</dbReference>
<dbReference type="STRING" id="1987383.A5844_002060"/>
<comment type="caution">
    <text evidence="2">The sequence shown here is derived from an EMBL/GenBank/DDBJ whole genome shotgun (WGS) entry which is preliminary data.</text>
</comment>
<dbReference type="InterPro" id="IPR027417">
    <property type="entry name" value="P-loop_NTPase"/>
</dbReference>
<evidence type="ECO:0000259" key="1">
    <source>
        <dbReference type="Pfam" id="PF09848"/>
    </source>
</evidence>
<proteinExistence type="predicted"/>
<dbReference type="InterPro" id="IPR018647">
    <property type="entry name" value="SLFN_3-like_DNA/RNA_helicase"/>
</dbReference>
<protein>
    <recommendedName>
        <fullName evidence="1">Schlafen group 3-like DNA/RNA helicase domain-containing protein</fullName>
    </recommendedName>
</protein>
<sequence length="501" mass="59194">MNDFTLRQFLSLYKEKNINVEYAMSYHQMQAKPHELEDFSILCEEILKVINNDIDIDGWYLGTDIRVVPDFDVLRFTDEVITNIELKHSTFENTDKTKLKKKFRSQKHILQLFKCKFQNFVFFAENKELFYYELENDTLKESNIQELVDLLDIYSNSRENRINNLTPKEYLISPLDDMDNFFEGVYYLTNEQQSIVNKIISKNGVFGVTGIPGSGKTLIAYDLLRRIDGRAKVLMIFCGKLREEHKEMEKRFDSVQFLSTKDVEEETLNDYDYVILDESQRMYPEKFRLIRSWGESNKEDRTIVYFFDCEQTLSPKDIGTMLNMYFNTLQNDRKGEYLKLSENIRSNRYIASFVKQLQNLCKCPKKDIDILELRNKIEVRFFSNPAEAKPWIMSLQKQGYSFIAPTGDSYNDASVDEFLDVEHINTHKIIGSELDYVVTYIDSNVRYSTQGILNKANREYYHLEKEIYVNISRAREKLALAIIENHDVYAAIMEVIFKFKK</sequence>
<gene>
    <name evidence="2" type="ORF">A5844_002060</name>
</gene>
<dbReference type="Pfam" id="PF09848">
    <property type="entry name" value="SLFN-g3_helicase"/>
    <property type="match status" value="1"/>
</dbReference>
<dbReference type="RefSeq" id="WP_086285112.1">
    <property type="nucleotide sequence ID" value="NZ_NGMO01000003.1"/>
</dbReference>
<organism evidence="2 3">
    <name type="scientific">Candidatus Enterococcus wittei</name>
    <dbReference type="NCBI Taxonomy" id="1987383"/>
    <lineage>
        <taxon>Bacteria</taxon>
        <taxon>Bacillati</taxon>
        <taxon>Bacillota</taxon>
        <taxon>Bacilli</taxon>
        <taxon>Lactobacillales</taxon>
        <taxon>Enterococcaceae</taxon>
        <taxon>Enterococcus</taxon>
    </lineage>
</organism>
<accession>A0A242JYR5</accession>
<evidence type="ECO:0000313" key="3">
    <source>
        <dbReference type="Proteomes" id="UP000194933"/>
    </source>
</evidence>
<dbReference type="SUPFAM" id="SSF52540">
    <property type="entry name" value="P-loop containing nucleoside triphosphate hydrolases"/>
    <property type="match status" value="1"/>
</dbReference>
<dbReference type="Gene3D" id="3.40.50.300">
    <property type="entry name" value="P-loop containing nucleotide triphosphate hydrolases"/>
    <property type="match status" value="1"/>
</dbReference>
<keyword evidence="3" id="KW-1185">Reference proteome</keyword>
<reference evidence="2 3" key="1">
    <citation type="submission" date="2017-05" db="EMBL/GenBank/DDBJ databases">
        <title>The Genome Sequence of Enterococcus sp. 10A9_DIV0425.</title>
        <authorList>
            <consortium name="The Broad Institute Genomics Platform"/>
            <consortium name="The Broad Institute Genomic Center for Infectious Diseases"/>
            <person name="Earl A."/>
            <person name="Manson A."/>
            <person name="Schwartman J."/>
            <person name="Gilmore M."/>
            <person name="Abouelleil A."/>
            <person name="Cao P."/>
            <person name="Chapman S."/>
            <person name="Cusick C."/>
            <person name="Shea T."/>
            <person name="Young S."/>
            <person name="Neafsey D."/>
            <person name="Nusbaum C."/>
            <person name="Birren B."/>
        </authorList>
    </citation>
    <scope>NUCLEOTIDE SEQUENCE [LARGE SCALE GENOMIC DNA]</scope>
    <source>
        <strain evidence="2 3">10A9_DIV0425</strain>
    </source>
</reference>